<evidence type="ECO:0000259" key="2">
    <source>
        <dbReference type="Pfam" id="PF04782"/>
    </source>
</evidence>
<dbReference type="PANTHER" id="PTHR21450:SF3">
    <property type="entry name" value="DUF630 FAMILY PROTEIN (DUF630 AND DUF632)"/>
    <property type="match status" value="1"/>
</dbReference>
<feature type="region of interest" description="Disordered" evidence="1">
    <location>
        <begin position="315"/>
        <end position="335"/>
    </location>
</feature>
<name>A0AAE1JR33_9FABA</name>
<reference evidence="4" key="1">
    <citation type="submission" date="2023-10" db="EMBL/GenBank/DDBJ databases">
        <title>Chromosome-level genome of the transformable northern wattle, Acacia crassicarpa.</title>
        <authorList>
            <person name="Massaro I."/>
            <person name="Sinha N.R."/>
            <person name="Poethig S."/>
            <person name="Leichty A.R."/>
        </authorList>
    </citation>
    <scope>NUCLEOTIDE SEQUENCE</scope>
    <source>
        <strain evidence="4">Acra3RX</strain>
        <tissue evidence="4">Leaf</tissue>
    </source>
</reference>
<dbReference type="EMBL" id="JAWXYG010000012">
    <property type="protein sequence ID" value="KAK4257719.1"/>
    <property type="molecule type" value="Genomic_DNA"/>
</dbReference>
<gene>
    <name evidence="4" type="ORF">QN277_007274</name>
</gene>
<dbReference type="PANTHER" id="PTHR21450">
    <property type="entry name" value="PROTEIN ALTERED PHOSPHATE STARVATION RESPONSE 1"/>
    <property type="match status" value="1"/>
</dbReference>
<protein>
    <submittedName>
        <fullName evidence="4">Uncharacterized protein</fullName>
    </submittedName>
</protein>
<evidence type="ECO:0000256" key="1">
    <source>
        <dbReference type="SAM" id="MobiDB-lite"/>
    </source>
</evidence>
<feature type="compositionally biased region" description="Acidic residues" evidence="1">
    <location>
        <begin position="171"/>
        <end position="182"/>
    </location>
</feature>
<dbReference type="InterPro" id="IPR006868">
    <property type="entry name" value="DUF630"/>
</dbReference>
<comment type="caution">
    <text evidence="4">The sequence shown here is derived from an EMBL/GenBank/DDBJ whole genome shotgun (WGS) entry which is preliminary data.</text>
</comment>
<feature type="domain" description="DUF630" evidence="3">
    <location>
        <begin position="1"/>
        <end position="59"/>
    </location>
</feature>
<keyword evidence="5" id="KW-1185">Reference proteome</keyword>
<proteinExistence type="predicted"/>
<evidence type="ECO:0000313" key="5">
    <source>
        <dbReference type="Proteomes" id="UP001293593"/>
    </source>
</evidence>
<feature type="region of interest" description="Disordered" evidence="1">
    <location>
        <begin position="163"/>
        <end position="190"/>
    </location>
</feature>
<sequence length="622" mass="70700">MGCSQSRLDDEEAVQLCKHRKEFIKQAVQQQTRFASGHTAYIHTLQKVSAALHDYIEEDHEHHEFSGSVAMKLNYLRPSGNPVVSVEERIQSPEMVQVEACSPNIKFGIDGLSVMDSSFCSYYSPNNRPQASQWDFYWNPFSSLDYYGYPTRRNLDQVLMDDETRGGDGIPDLEEDETEPDEFTGKRYFPEEGTDFGINSSMEAAVEEDYYYDEDEVEYSEESHVRSSLDLSNNLATGHVESRDNIMEIDDQDGNEETSGFPVCVDRRPSSMAEVIWDLESQFKVVCNAANDVSHLLQGEKAQYVLNSSSTRDRDKAYDSINDIPEDPSMLSDGSHQSTLERLYEWEKKLYKEVRCGERVRIAYEKNCMLFRDHDVKGDDPSSVDKTRMTIRDLHTKMTVSMHSIDVISNRIETLRDKELHLQLLRLVKGLARMWKVMAECHWAQGRILEEAMTLLPRKQPSISSPFPHRPARLSSYFETELKNWQARFQSWIASLRSYVQALTGWLHSCVRSDATDDASPGRSCDETHPVIGLCVEWSRQLDAIHEASVVEGIDYFTASVRALCAKEGGGGGESVVAERMVEDEIMIICNGMAVAMSSLAEFASDSSKGYDELVKHWGEVK</sequence>
<accession>A0AAE1JR33</accession>
<dbReference type="AlphaFoldDB" id="A0AAE1JR33"/>
<dbReference type="InterPro" id="IPR006867">
    <property type="entry name" value="DUF632"/>
</dbReference>
<dbReference type="Pfam" id="PF04783">
    <property type="entry name" value="DUF630"/>
    <property type="match status" value="1"/>
</dbReference>
<organism evidence="4 5">
    <name type="scientific">Acacia crassicarpa</name>
    <name type="common">northern wattle</name>
    <dbReference type="NCBI Taxonomy" id="499986"/>
    <lineage>
        <taxon>Eukaryota</taxon>
        <taxon>Viridiplantae</taxon>
        <taxon>Streptophyta</taxon>
        <taxon>Embryophyta</taxon>
        <taxon>Tracheophyta</taxon>
        <taxon>Spermatophyta</taxon>
        <taxon>Magnoliopsida</taxon>
        <taxon>eudicotyledons</taxon>
        <taxon>Gunneridae</taxon>
        <taxon>Pentapetalae</taxon>
        <taxon>rosids</taxon>
        <taxon>fabids</taxon>
        <taxon>Fabales</taxon>
        <taxon>Fabaceae</taxon>
        <taxon>Caesalpinioideae</taxon>
        <taxon>mimosoid clade</taxon>
        <taxon>Acacieae</taxon>
        <taxon>Acacia</taxon>
    </lineage>
</organism>
<evidence type="ECO:0000259" key="3">
    <source>
        <dbReference type="Pfam" id="PF04783"/>
    </source>
</evidence>
<feature type="domain" description="DUF632" evidence="2">
    <location>
        <begin position="272"/>
        <end position="562"/>
    </location>
</feature>
<dbReference type="Pfam" id="PF04782">
    <property type="entry name" value="DUF632"/>
    <property type="match status" value="1"/>
</dbReference>
<dbReference type="Proteomes" id="UP001293593">
    <property type="component" value="Unassembled WGS sequence"/>
</dbReference>
<evidence type="ECO:0000313" key="4">
    <source>
        <dbReference type="EMBL" id="KAK4257719.1"/>
    </source>
</evidence>